<dbReference type="Proteomes" id="UP000789366">
    <property type="component" value="Unassembled WGS sequence"/>
</dbReference>
<gene>
    <name evidence="1" type="ORF">SPELUC_LOCUS5823</name>
</gene>
<comment type="caution">
    <text evidence="1">The sequence shown here is derived from an EMBL/GenBank/DDBJ whole genome shotgun (WGS) entry which is preliminary data.</text>
</comment>
<dbReference type="EMBL" id="CAJVPW010006243">
    <property type="protein sequence ID" value="CAG8566588.1"/>
    <property type="molecule type" value="Genomic_DNA"/>
</dbReference>
<organism evidence="1 2">
    <name type="scientific">Cetraspora pellucida</name>
    <dbReference type="NCBI Taxonomy" id="1433469"/>
    <lineage>
        <taxon>Eukaryota</taxon>
        <taxon>Fungi</taxon>
        <taxon>Fungi incertae sedis</taxon>
        <taxon>Mucoromycota</taxon>
        <taxon>Glomeromycotina</taxon>
        <taxon>Glomeromycetes</taxon>
        <taxon>Diversisporales</taxon>
        <taxon>Gigasporaceae</taxon>
        <taxon>Cetraspora</taxon>
    </lineage>
</organism>
<name>A0ACA9M2U4_9GLOM</name>
<accession>A0ACA9M2U4</accession>
<proteinExistence type="predicted"/>
<sequence length="520" mass="58871">MPPRRRKTKSKRPNLKNLTQKNSENTTKKVPADEEENSKNLRTSKRLKSSTTDEDTEAPQQITEVKAPEPRPPPATYTTPKSARLSGFFKASKPGTSSTSSTSGKVYEKVKSFFRLSATPKKLVGRKTERDTITEFLEKHIIEKKPGSLFIHGIPGTGKTALVNEIYNDMKDSIEKRAKCSVKFVNINCMSLNDPKKIYATILDLLDQKVATNGVKNPEEVLNYLFLKSKKNAMYIVILDEIDSLITNDREILYKLFDWTLVYTSRLILIGISNMSKLTESLPRLKDKDCQPQVLNFAPYDNSEIADIIKDRLKAASSSQEHSFLVDDKAIELCAKRVAANNGDCRKALDVLRKSFELAETEDIDNILNSDTKDSTEKSELDNSNSPMVTITHINQVTNSDITGTSMMRTLNTLPFLQLLIICTLVIMKKKKMKKITYGELFPEYQRFCRNRNHLPVNSSEFEMPVQRLESAGLIKITRSRSGSADRVIQLSPDVERDIWNVVDNNDILKSMMNDALRSL</sequence>
<evidence type="ECO:0000313" key="1">
    <source>
        <dbReference type="EMBL" id="CAG8566588.1"/>
    </source>
</evidence>
<protein>
    <submittedName>
        <fullName evidence="1">10866_t:CDS:1</fullName>
    </submittedName>
</protein>
<reference evidence="1" key="1">
    <citation type="submission" date="2021-06" db="EMBL/GenBank/DDBJ databases">
        <authorList>
            <person name="Kallberg Y."/>
            <person name="Tangrot J."/>
            <person name="Rosling A."/>
        </authorList>
    </citation>
    <scope>NUCLEOTIDE SEQUENCE</scope>
    <source>
        <strain evidence="1">28 12/20/2015</strain>
    </source>
</reference>
<evidence type="ECO:0000313" key="2">
    <source>
        <dbReference type="Proteomes" id="UP000789366"/>
    </source>
</evidence>
<keyword evidence="2" id="KW-1185">Reference proteome</keyword>